<evidence type="ECO:0000259" key="5">
    <source>
        <dbReference type="PROSITE" id="PS50887"/>
    </source>
</evidence>
<dbReference type="AlphaFoldDB" id="A0A2T7G4D1"/>
<comment type="caution">
    <text evidence="6">The sequence shown here is derived from an EMBL/GenBank/DDBJ whole genome shotgun (WGS) entry which is preliminary data.</text>
</comment>
<dbReference type="Pfam" id="PF00990">
    <property type="entry name" value="GGDEF"/>
    <property type="match status" value="1"/>
</dbReference>
<dbReference type="GO" id="GO:0043709">
    <property type="term" value="P:cell adhesion involved in single-species biofilm formation"/>
    <property type="evidence" value="ECO:0007669"/>
    <property type="project" value="TreeGrafter"/>
</dbReference>
<dbReference type="SMART" id="SM00448">
    <property type="entry name" value="REC"/>
    <property type="match status" value="1"/>
</dbReference>
<dbReference type="Gene3D" id="3.40.50.2300">
    <property type="match status" value="1"/>
</dbReference>
<dbReference type="FunFam" id="3.30.70.270:FF:000001">
    <property type="entry name" value="Diguanylate cyclase domain protein"/>
    <property type="match status" value="1"/>
</dbReference>
<evidence type="ECO:0000313" key="7">
    <source>
        <dbReference type="Proteomes" id="UP000244446"/>
    </source>
</evidence>
<feature type="domain" description="GGDEF" evidence="5">
    <location>
        <begin position="342"/>
        <end position="483"/>
    </location>
</feature>
<name>A0A2T7G4D1_9RHOB</name>
<evidence type="ECO:0000256" key="1">
    <source>
        <dbReference type="ARBA" id="ARBA00012528"/>
    </source>
</evidence>
<dbReference type="InterPro" id="IPR011006">
    <property type="entry name" value="CheY-like_superfamily"/>
</dbReference>
<dbReference type="InterPro" id="IPR050469">
    <property type="entry name" value="Diguanylate_Cyclase"/>
</dbReference>
<proteinExistence type="predicted"/>
<dbReference type="PANTHER" id="PTHR45138">
    <property type="entry name" value="REGULATORY COMPONENTS OF SENSORY TRANSDUCTION SYSTEM"/>
    <property type="match status" value="1"/>
</dbReference>
<dbReference type="GO" id="GO:0005886">
    <property type="term" value="C:plasma membrane"/>
    <property type="evidence" value="ECO:0007669"/>
    <property type="project" value="TreeGrafter"/>
</dbReference>
<gene>
    <name evidence="6" type="ORF">DC366_14225</name>
</gene>
<dbReference type="GO" id="GO:1902201">
    <property type="term" value="P:negative regulation of bacterial-type flagellum-dependent cell motility"/>
    <property type="evidence" value="ECO:0007669"/>
    <property type="project" value="TreeGrafter"/>
</dbReference>
<protein>
    <recommendedName>
        <fullName evidence="1">diguanylate cyclase</fullName>
        <ecNumber evidence="1">2.7.7.65</ecNumber>
    </recommendedName>
</protein>
<evidence type="ECO:0000313" key="6">
    <source>
        <dbReference type="EMBL" id="PVA09282.1"/>
    </source>
</evidence>
<dbReference type="EC" id="2.7.7.65" evidence="1"/>
<dbReference type="SUPFAM" id="SSF52172">
    <property type="entry name" value="CheY-like"/>
    <property type="match status" value="2"/>
</dbReference>
<reference evidence="6 7" key="1">
    <citation type="submission" date="2018-04" db="EMBL/GenBank/DDBJ databases">
        <title>Pelagivirga bohaiensis gen. nov., sp. nov., a bacterium isolated from the Bohai Sea.</title>
        <authorList>
            <person name="Ji X."/>
        </authorList>
    </citation>
    <scope>NUCLEOTIDE SEQUENCE [LARGE SCALE GENOMIC DNA]</scope>
    <source>
        <strain evidence="6 7">BH-SD19</strain>
    </source>
</reference>
<keyword evidence="7" id="KW-1185">Reference proteome</keyword>
<dbReference type="InterPro" id="IPR043128">
    <property type="entry name" value="Rev_trsase/Diguanyl_cyclase"/>
</dbReference>
<dbReference type="EMBL" id="QCYH01000009">
    <property type="protein sequence ID" value="PVA09282.1"/>
    <property type="molecule type" value="Genomic_DNA"/>
</dbReference>
<dbReference type="SMART" id="SM00267">
    <property type="entry name" value="GGDEF"/>
    <property type="match status" value="1"/>
</dbReference>
<dbReference type="NCBIfam" id="TIGR00254">
    <property type="entry name" value="GGDEF"/>
    <property type="match status" value="1"/>
</dbReference>
<dbReference type="OrthoDB" id="9812260at2"/>
<comment type="catalytic activity">
    <reaction evidence="2">
        <text>2 GTP = 3',3'-c-di-GMP + 2 diphosphate</text>
        <dbReference type="Rhea" id="RHEA:24898"/>
        <dbReference type="ChEBI" id="CHEBI:33019"/>
        <dbReference type="ChEBI" id="CHEBI:37565"/>
        <dbReference type="ChEBI" id="CHEBI:58805"/>
        <dbReference type="EC" id="2.7.7.65"/>
    </reaction>
</comment>
<dbReference type="InterPro" id="IPR001789">
    <property type="entry name" value="Sig_transdc_resp-reg_receiver"/>
</dbReference>
<dbReference type="SUPFAM" id="SSF55073">
    <property type="entry name" value="Nucleotide cyclase"/>
    <property type="match status" value="1"/>
</dbReference>
<dbReference type="PROSITE" id="PS50887">
    <property type="entry name" value="GGDEF"/>
    <property type="match status" value="1"/>
</dbReference>
<organism evidence="6 7">
    <name type="scientific">Pelagivirga sediminicola</name>
    <dbReference type="NCBI Taxonomy" id="2170575"/>
    <lineage>
        <taxon>Bacteria</taxon>
        <taxon>Pseudomonadati</taxon>
        <taxon>Pseudomonadota</taxon>
        <taxon>Alphaproteobacteria</taxon>
        <taxon>Rhodobacterales</taxon>
        <taxon>Paracoccaceae</taxon>
        <taxon>Pelagivirga</taxon>
    </lineage>
</organism>
<dbReference type="Proteomes" id="UP000244446">
    <property type="component" value="Unassembled WGS sequence"/>
</dbReference>
<dbReference type="GO" id="GO:0000160">
    <property type="term" value="P:phosphorelay signal transduction system"/>
    <property type="evidence" value="ECO:0007669"/>
    <property type="project" value="InterPro"/>
</dbReference>
<dbReference type="PANTHER" id="PTHR45138:SF9">
    <property type="entry name" value="DIGUANYLATE CYCLASE DGCM-RELATED"/>
    <property type="match status" value="1"/>
</dbReference>
<dbReference type="GO" id="GO:0052621">
    <property type="term" value="F:diguanylate cyclase activity"/>
    <property type="evidence" value="ECO:0007669"/>
    <property type="project" value="UniProtKB-EC"/>
</dbReference>
<dbReference type="Pfam" id="PF00072">
    <property type="entry name" value="Response_reg"/>
    <property type="match status" value="1"/>
</dbReference>
<evidence type="ECO:0000259" key="4">
    <source>
        <dbReference type="PROSITE" id="PS50110"/>
    </source>
</evidence>
<sequence length="486" mass="51449">MDSQRSQKGKSERAWPMSGKIMIVDAVATNRIVLKVKLSAAHFEVTQASSGTDALQMARAGRPDLIIVGAALPDMESAGLIAALRAGAGTAVIPIVALLPDDTSQARVRALHAGADDVITQPVEERIMLARLRGLLRQHHALQDMRLNAGTDCAAGFGEAQGGFDRPGRITLLGLQMSDAMALRTRLRSACRHQVTALRAGGPVTSAPGAPAADVFVLLIPGTAGDPAAGATGLELMAELRAAPEARHSRIVAVVPAACQPLAASLLDMGANDVIVGDVDLPEWTLRLTRQIQRKQAIDQLRTRLHDGLRAAMIDPLTGLYNRRFAMPFLRDLALAPDDRTRDFAVMVADLDHFKRINDRFGHAAGDRVLCHVADLLGAGVREGDLVARIGGEEFLIIMPGACGDEARRTADRLCRRIAGAGIMLKGECGPVPVTISIGVAMGRSGHTEQTAGPSLDTLLEQADGALYRAKARGRNTVTISARPAA</sequence>
<accession>A0A2T7G4D1</accession>
<dbReference type="Gene3D" id="3.30.70.270">
    <property type="match status" value="1"/>
</dbReference>
<dbReference type="CDD" id="cd01949">
    <property type="entry name" value="GGDEF"/>
    <property type="match status" value="1"/>
</dbReference>
<feature type="domain" description="Response regulatory" evidence="4">
    <location>
        <begin position="20"/>
        <end position="136"/>
    </location>
</feature>
<dbReference type="InterPro" id="IPR000160">
    <property type="entry name" value="GGDEF_dom"/>
</dbReference>
<dbReference type="InterPro" id="IPR029787">
    <property type="entry name" value="Nucleotide_cyclase"/>
</dbReference>
<dbReference type="PROSITE" id="PS50110">
    <property type="entry name" value="RESPONSE_REGULATORY"/>
    <property type="match status" value="1"/>
</dbReference>
<comment type="caution">
    <text evidence="3">Lacks conserved residue(s) required for the propagation of feature annotation.</text>
</comment>
<evidence type="ECO:0000256" key="3">
    <source>
        <dbReference type="PROSITE-ProRule" id="PRU00169"/>
    </source>
</evidence>
<evidence type="ECO:0000256" key="2">
    <source>
        <dbReference type="ARBA" id="ARBA00034247"/>
    </source>
</evidence>